<evidence type="ECO:0000313" key="9">
    <source>
        <dbReference type="Proteomes" id="UP001058267"/>
    </source>
</evidence>
<dbReference type="Proteomes" id="UP001058267">
    <property type="component" value="Chromosome"/>
</dbReference>
<sequence>MKKTIYILLAAMGLASCDYLEIEPVGQVIPHKVSEFRALLTDGYYNYALNNIRLYTGLLSDEVGRFDTSEFYETSYAVALPYNYTWQYNSQMQELAYRECYRSIFYANSVIDSAADADNDTSGESKEQILGEAYAIRAYIHFELVNIYGKPYDPATAATDRGIVLSTYTDIEQKYRPTNVAAVYEQILDDIGQAEKLMTVQKQEEAALNYRFSLDAVQALKARVLLYMRDWQGAYDAATSLLPKYALLDFKTLSTDASGKGNRYEASLPWKQGSPEAILAWERPFSGGGGDYINACHLSDGVLGLFDRKEREDGASGNTIVYSEDLRYNYITTRGSDYIAARVSSDRSSLRIAEMYLIAAEAGSYLTGELDNAKGYLLDLQKARFSADGYEVKAAAVRTMTAEQLRAEVADDRAREFPMEGHRWLDLRRTTRPAIAKTYDGGSYTLSENDSRYTLPFPQSAVNDNPELNN</sequence>
<feature type="domain" description="RagB/SusD" evidence="6">
    <location>
        <begin position="348"/>
        <end position="469"/>
    </location>
</feature>
<name>A0ABY5VA45_9BACT</name>
<dbReference type="Pfam" id="PF14322">
    <property type="entry name" value="SusD-like_3"/>
    <property type="match status" value="1"/>
</dbReference>
<dbReference type="InterPro" id="IPR033985">
    <property type="entry name" value="SusD-like_N"/>
</dbReference>
<keyword evidence="5" id="KW-0998">Cell outer membrane</keyword>
<evidence type="ECO:0000256" key="4">
    <source>
        <dbReference type="ARBA" id="ARBA00023136"/>
    </source>
</evidence>
<dbReference type="SUPFAM" id="SSF48452">
    <property type="entry name" value="TPR-like"/>
    <property type="match status" value="1"/>
</dbReference>
<keyword evidence="3" id="KW-0732">Signal</keyword>
<evidence type="ECO:0000259" key="6">
    <source>
        <dbReference type="Pfam" id="PF07980"/>
    </source>
</evidence>
<evidence type="ECO:0000256" key="5">
    <source>
        <dbReference type="ARBA" id="ARBA00023237"/>
    </source>
</evidence>
<organism evidence="8 9">
    <name type="scientific">Alistipes senegalensis JC50</name>
    <dbReference type="NCBI Taxonomy" id="1033732"/>
    <lineage>
        <taxon>Bacteria</taxon>
        <taxon>Pseudomonadati</taxon>
        <taxon>Bacteroidota</taxon>
        <taxon>Bacteroidia</taxon>
        <taxon>Bacteroidales</taxon>
        <taxon>Rikenellaceae</taxon>
        <taxon>Alistipes</taxon>
    </lineage>
</organism>
<comment type="similarity">
    <text evidence="2">Belongs to the SusD family.</text>
</comment>
<dbReference type="InterPro" id="IPR011990">
    <property type="entry name" value="TPR-like_helical_dom_sf"/>
</dbReference>
<keyword evidence="9" id="KW-1185">Reference proteome</keyword>
<dbReference type="PROSITE" id="PS51257">
    <property type="entry name" value="PROKAR_LIPOPROTEIN"/>
    <property type="match status" value="1"/>
</dbReference>
<proteinExistence type="inferred from homology"/>
<reference evidence="8" key="1">
    <citation type="journal article" date="2022" name="Cell">
        <title>Design, construction, and in vivo augmentation of a complex gut microbiome.</title>
        <authorList>
            <person name="Cheng A.G."/>
            <person name="Ho P.Y."/>
            <person name="Aranda-Diaz A."/>
            <person name="Jain S."/>
            <person name="Yu F.B."/>
            <person name="Meng X."/>
            <person name="Wang M."/>
            <person name="Iakiviak M."/>
            <person name="Nagashima K."/>
            <person name="Zhao A."/>
            <person name="Murugkar P."/>
            <person name="Patil A."/>
            <person name="Atabakhsh K."/>
            <person name="Weakley A."/>
            <person name="Yan J."/>
            <person name="Brumbaugh A.R."/>
            <person name="Higginbottom S."/>
            <person name="Dimas A."/>
            <person name="Shiver A.L."/>
            <person name="Deutschbauer A."/>
            <person name="Neff N."/>
            <person name="Sonnenburg J.L."/>
            <person name="Huang K.C."/>
            <person name="Fischbach M.A."/>
        </authorList>
    </citation>
    <scope>NUCLEOTIDE SEQUENCE</scope>
    <source>
        <strain evidence="8">JC50</strain>
    </source>
</reference>
<dbReference type="Gene3D" id="1.25.40.390">
    <property type="match status" value="1"/>
</dbReference>
<accession>A0ABY5VA45</accession>
<feature type="domain" description="SusD-like N-terminal" evidence="7">
    <location>
        <begin position="18"/>
        <end position="226"/>
    </location>
</feature>
<gene>
    <name evidence="8" type="ORF">NQ519_02065</name>
</gene>
<evidence type="ECO:0000256" key="2">
    <source>
        <dbReference type="ARBA" id="ARBA00006275"/>
    </source>
</evidence>
<keyword evidence="4" id="KW-0472">Membrane</keyword>
<evidence type="ECO:0000313" key="8">
    <source>
        <dbReference type="EMBL" id="UWN65644.1"/>
    </source>
</evidence>
<dbReference type="InterPro" id="IPR012944">
    <property type="entry name" value="SusD_RagB_dom"/>
</dbReference>
<evidence type="ECO:0000256" key="1">
    <source>
        <dbReference type="ARBA" id="ARBA00004442"/>
    </source>
</evidence>
<dbReference type="Pfam" id="PF07980">
    <property type="entry name" value="SusD_RagB"/>
    <property type="match status" value="1"/>
</dbReference>
<comment type="subcellular location">
    <subcellularLocation>
        <location evidence="1">Cell outer membrane</location>
    </subcellularLocation>
</comment>
<evidence type="ECO:0000256" key="3">
    <source>
        <dbReference type="ARBA" id="ARBA00022729"/>
    </source>
</evidence>
<dbReference type="EMBL" id="CP102252">
    <property type="protein sequence ID" value="UWN65644.1"/>
    <property type="molecule type" value="Genomic_DNA"/>
</dbReference>
<evidence type="ECO:0000259" key="7">
    <source>
        <dbReference type="Pfam" id="PF14322"/>
    </source>
</evidence>
<dbReference type="RefSeq" id="WP_044118582.1">
    <property type="nucleotide sequence ID" value="NZ_CP102252.1"/>
</dbReference>
<protein>
    <submittedName>
        <fullName evidence="8">RagB/SusD family nutrient uptake outer membrane protein</fullName>
    </submittedName>
</protein>